<protein>
    <submittedName>
        <fullName evidence="2">Uncharacterized protein</fullName>
    </submittedName>
</protein>
<sequence length="68" mass="7893">MHLQHFLLFPFLLGLLFAPEIANACAVCFSSSEETLEAFYFTTIFLTLLPVVMLFTIGYWLYSKHRKT</sequence>
<keyword evidence="1" id="KW-0472">Membrane</keyword>
<reference evidence="2" key="1">
    <citation type="submission" date="2018-05" db="EMBL/GenBank/DDBJ databases">
        <authorList>
            <person name="Lanie J.A."/>
            <person name="Ng W.-L."/>
            <person name="Kazmierczak K.M."/>
            <person name="Andrzejewski T.M."/>
            <person name="Davidsen T.M."/>
            <person name="Wayne K.J."/>
            <person name="Tettelin H."/>
            <person name="Glass J.I."/>
            <person name="Rusch D."/>
            <person name="Podicherti R."/>
            <person name="Tsui H.-C.T."/>
            <person name="Winkler M.E."/>
        </authorList>
    </citation>
    <scope>NUCLEOTIDE SEQUENCE</scope>
</reference>
<keyword evidence="1" id="KW-0812">Transmembrane</keyword>
<accession>A0A381SUW6</accession>
<evidence type="ECO:0000313" key="2">
    <source>
        <dbReference type="EMBL" id="SVA07815.1"/>
    </source>
</evidence>
<gene>
    <name evidence="2" type="ORF">METZ01_LOCUS60669</name>
</gene>
<dbReference type="EMBL" id="UINC01003612">
    <property type="protein sequence ID" value="SVA07815.1"/>
    <property type="molecule type" value="Genomic_DNA"/>
</dbReference>
<feature type="transmembrane region" description="Helical" evidence="1">
    <location>
        <begin position="40"/>
        <end position="62"/>
    </location>
</feature>
<name>A0A381SUW6_9ZZZZ</name>
<proteinExistence type="predicted"/>
<organism evidence="2">
    <name type="scientific">marine metagenome</name>
    <dbReference type="NCBI Taxonomy" id="408172"/>
    <lineage>
        <taxon>unclassified sequences</taxon>
        <taxon>metagenomes</taxon>
        <taxon>ecological metagenomes</taxon>
    </lineage>
</organism>
<evidence type="ECO:0000256" key="1">
    <source>
        <dbReference type="SAM" id="Phobius"/>
    </source>
</evidence>
<dbReference type="AlphaFoldDB" id="A0A381SUW6"/>
<keyword evidence="1" id="KW-1133">Transmembrane helix</keyword>